<feature type="region of interest" description="Disordered" evidence="1">
    <location>
        <begin position="363"/>
        <end position="392"/>
    </location>
</feature>
<organism evidence="3">
    <name type="scientific">Kitasatospora sp. CMC57</name>
    <dbReference type="NCBI Taxonomy" id="3231513"/>
    <lineage>
        <taxon>Bacteria</taxon>
        <taxon>Bacillati</taxon>
        <taxon>Actinomycetota</taxon>
        <taxon>Actinomycetes</taxon>
        <taxon>Kitasatosporales</taxon>
        <taxon>Streptomycetaceae</taxon>
        <taxon>Kitasatospora</taxon>
    </lineage>
</organism>
<keyword evidence="2" id="KW-0812">Transmembrane</keyword>
<reference evidence="3" key="1">
    <citation type="submission" date="2024-07" db="EMBL/GenBank/DDBJ databases">
        <title>Complete genome sequences of cellulolytic bacteria, Kitasatospora sp. CMC57 and Streptomyces sp. CMC78, isolated from Japanese agricultural soil.</title>
        <authorList>
            <person name="Hashimoto T."/>
            <person name="Ito M."/>
            <person name="Iwamoto M."/>
            <person name="Fukahori D."/>
            <person name="Shoda T."/>
            <person name="Sakoda M."/>
            <person name="Morohoshi T."/>
            <person name="Mitsuboshi M."/>
            <person name="Nishizawa T."/>
        </authorList>
    </citation>
    <scope>NUCLEOTIDE SEQUENCE</scope>
    <source>
        <strain evidence="3">CMC57</strain>
    </source>
</reference>
<feature type="transmembrane region" description="Helical" evidence="2">
    <location>
        <begin position="20"/>
        <end position="53"/>
    </location>
</feature>
<evidence type="ECO:0000256" key="2">
    <source>
        <dbReference type="SAM" id="Phobius"/>
    </source>
</evidence>
<feature type="transmembrane region" description="Helical" evidence="2">
    <location>
        <begin position="121"/>
        <end position="138"/>
    </location>
</feature>
<accession>A0AB33K1T3</accession>
<feature type="transmembrane region" description="Helical" evidence="2">
    <location>
        <begin position="144"/>
        <end position="168"/>
    </location>
</feature>
<keyword evidence="2" id="KW-1133">Transmembrane helix</keyword>
<feature type="transmembrane region" description="Helical" evidence="2">
    <location>
        <begin position="333"/>
        <end position="353"/>
    </location>
</feature>
<evidence type="ECO:0000256" key="1">
    <source>
        <dbReference type="SAM" id="MobiDB-lite"/>
    </source>
</evidence>
<name>A0AB33K1T3_9ACTN</name>
<feature type="compositionally biased region" description="Basic and acidic residues" evidence="1">
    <location>
        <begin position="376"/>
        <end position="392"/>
    </location>
</feature>
<dbReference type="AlphaFoldDB" id="A0AB33K1T3"/>
<proteinExistence type="predicted"/>
<protein>
    <submittedName>
        <fullName evidence="3">Uncharacterized protein</fullName>
    </submittedName>
</protein>
<evidence type="ECO:0000313" key="3">
    <source>
        <dbReference type="EMBL" id="BFP45490.1"/>
    </source>
</evidence>
<dbReference type="EMBL" id="AP035881">
    <property type="protein sequence ID" value="BFP45490.1"/>
    <property type="molecule type" value="Genomic_DNA"/>
</dbReference>
<sequence length="392" mass="43234">MRAARRGSTGPRQDEQEALGIVMSVIGWIFGHVFAWWMAYGTVVVSALILAELRFCRQYGRRQLPFLRRVGLRSKSARAAARSAADLRRELRARGLTAPHHLLRDTVAWTVVRRRQHMEQGWTVLLAVPPAMLSLIALERLGLGWLVVTGVFLPLFSLLGLCLLLLALDTRAVERGQSDERLRSAIVCVLRSSVERFGSRDRRSQFRLTEALRALDAALADHARSGVSLFPGDQRALLGQAAGMSHELHRRFRVTAQRPEALRDLAEAATRLLEAVQAQRYLDLVSEEEGRAHEPDVVVDVEAGRRTVATGAAFVLAVAAVFLAQWLGVSGEGMALIAPTVIAVTQIPHLLLLRAEGRAAGRAVGVQQPEVPGQRTGDEPDRPELSARRRPR</sequence>
<keyword evidence="2" id="KW-0472">Membrane</keyword>
<gene>
    <name evidence="3" type="ORF">KCMC57_18580</name>
</gene>
<feature type="transmembrane region" description="Helical" evidence="2">
    <location>
        <begin position="308"/>
        <end position="327"/>
    </location>
</feature>